<organism evidence="2">
    <name type="scientific">Arion vulgaris</name>
    <dbReference type="NCBI Taxonomy" id="1028688"/>
    <lineage>
        <taxon>Eukaryota</taxon>
        <taxon>Metazoa</taxon>
        <taxon>Spiralia</taxon>
        <taxon>Lophotrochozoa</taxon>
        <taxon>Mollusca</taxon>
        <taxon>Gastropoda</taxon>
        <taxon>Heterobranchia</taxon>
        <taxon>Euthyneura</taxon>
        <taxon>Panpulmonata</taxon>
        <taxon>Eupulmonata</taxon>
        <taxon>Stylommatophora</taxon>
        <taxon>Helicina</taxon>
        <taxon>Arionoidea</taxon>
        <taxon>Arionidae</taxon>
        <taxon>Arion</taxon>
    </lineage>
</organism>
<evidence type="ECO:0000313" key="2">
    <source>
        <dbReference type="EMBL" id="CEK57997.1"/>
    </source>
</evidence>
<sequence>MYFVLLLLFSHLCISHMKDILEGKGEGKQARRRQQYKWEGIIKRDKEPFDRIQHHGKGQEALEINCSQHSM</sequence>
<keyword evidence="1" id="KW-0732">Signal</keyword>
<accession>A0A0B6YPF0</accession>
<evidence type="ECO:0000256" key="1">
    <source>
        <dbReference type="SAM" id="SignalP"/>
    </source>
</evidence>
<reference evidence="2" key="1">
    <citation type="submission" date="2014-12" db="EMBL/GenBank/DDBJ databases">
        <title>Insight into the proteome of Arion vulgaris.</title>
        <authorList>
            <person name="Aradska J."/>
            <person name="Bulat T."/>
            <person name="Smidak R."/>
            <person name="Sarate P."/>
            <person name="Gangsoo J."/>
            <person name="Sialana F."/>
            <person name="Bilban M."/>
            <person name="Lubec G."/>
        </authorList>
    </citation>
    <scope>NUCLEOTIDE SEQUENCE</scope>
    <source>
        <tissue evidence="2">Skin</tissue>
    </source>
</reference>
<dbReference type="AlphaFoldDB" id="A0A0B6YPF0"/>
<gene>
    <name evidence="2" type="primary">ORF31674</name>
</gene>
<protein>
    <submittedName>
        <fullName evidence="2">Uncharacterized protein</fullName>
    </submittedName>
</protein>
<feature type="signal peptide" evidence="1">
    <location>
        <begin position="1"/>
        <end position="15"/>
    </location>
</feature>
<name>A0A0B6YPF0_9EUPU</name>
<feature type="chain" id="PRO_5013017467" evidence="1">
    <location>
        <begin position="16"/>
        <end position="71"/>
    </location>
</feature>
<proteinExistence type="predicted"/>
<dbReference type="EMBL" id="HACG01011132">
    <property type="protein sequence ID" value="CEK57997.1"/>
    <property type="molecule type" value="Transcribed_RNA"/>
</dbReference>